<accession>A0A7C0Y796</accession>
<dbReference type="Proteomes" id="UP000885690">
    <property type="component" value="Unassembled WGS sequence"/>
</dbReference>
<gene>
    <name evidence="2" type="ORF">ENF32_05760</name>
</gene>
<organism evidence="2">
    <name type="scientific">Thermosulfidibacter takaii</name>
    <dbReference type="NCBI Taxonomy" id="412593"/>
    <lineage>
        <taxon>Bacteria</taxon>
        <taxon>Pseudomonadati</taxon>
        <taxon>Thermosulfidibacterota</taxon>
        <taxon>Thermosulfidibacteria</taxon>
        <taxon>Thermosulfidibacterales</taxon>
        <taxon>Thermosulfidibacteraceae</taxon>
    </lineage>
</organism>
<proteinExistence type="predicted"/>
<feature type="domain" description="Serine aminopeptidase S33" evidence="1">
    <location>
        <begin position="78"/>
        <end position="183"/>
    </location>
</feature>
<dbReference type="Pfam" id="PF12146">
    <property type="entry name" value="Hydrolase_4"/>
    <property type="match status" value="1"/>
</dbReference>
<keyword evidence="2" id="KW-0378">Hydrolase</keyword>
<sequence>MGGWWFKGVVLVLALAVVTWVAWNFSTVVDRVFVFYPDRRVVFTPAQAGLDYQDLWIETTDGERLHGWLVKAASHAPLFLFFHGNAGNIGDRVENVALLVRAGISVLIFDYRGYGRSSGKPTEEGVYLDGRTVYDYAVGSLAYRPRDVVLFGRSLGAAVAAHLASRVEVAGVILESAFTNLKDLAWIHYPFIPGKFLVKRKFNVVEMVKKVKAPLLVIHGDRDSLVPLRMGERVYKQAPGPKEFYVIPGAGHNDTELVGGETYIRRLRSFVYRVTGREG</sequence>
<dbReference type="EMBL" id="DQWS01000217">
    <property type="protein sequence ID" value="HDD53554.1"/>
    <property type="molecule type" value="Genomic_DNA"/>
</dbReference>
<dbReference type="InterPro" id="IPR029058">
    <property type="entry name" value="AB_hydrolase_fold"/>
</dbReference>
<evidence type="ECO:0000259" key="1">
    <source>
        <dbReference type="Pfam" id="PF12146"/>
    </source>
</evidence>
<dbReference type="PANTHER" id="PTHR12277:SF81">
    <property type="entry name" value="PROTEIN ABHD13"/>
    <property type="match status" value="1"/>
</dbReference>
<comment type="caution">
    <text evidence="2">The sequence shown here is derived from an EMBL/GenBank/DDBJ whole genome shotgun (WGS) entry which is preliminary data.</text>
</comment>
<dbReference type="AlphaFoldDB" id="A0A7C0Y796"/>
<dbReference type="Gene3D" id="3.40.50.1820">
    <property type="entry name" value="alpha/beta hydrolase"/>
    <property type="match status" value="1"/>
</dbReference>
<protein>
    <submittedName>
        <fullName evidence="2">Alpha/beta hydrolase</fullName>
    </submittedName>
</protein>
<dbReference type="PANTHER" id="PTHR12277">
    <property type="entry name" value="ALPHA/BETA HYDROLASE DOMAIN-CONTAINING PROTEIN"/>
    <property type="match status" value="1"/>
</dbReference>
<reference evidence="2" key="1">
    <citation type="journal article" date="2020" name="mSystems">
        <title>Genome- and Community-Level Interaction Insights into Carbon Utilization and Element Cycling Functions of Hydrothermarchaeota in Hydrothermal Sediment.</title>
        <authorList>
            <person name="Zhou Z."/>
            <person name="Liu Y."/>
            <person name="Xu W."/>
            <person name="Pan J."/>
            <person name="Luo Z.H."/>
            <person name="Li M."/>
        </authorList>
    </citation>
    <scope>NUCLEOTIDE SEQUENCE [LARGE SCALE GENOMIC DNA]</scope>
    <source>
        <strain evidence="2">HyVt-115</strain>
    </source>
</reference>
<dbReference type="GO" id="GO:0016787">
    <property type="term" value="F:hydrolase activity"/>
    <property type="evidence" value="ECO:0007669"/>
    <property type="project" value="UniProtKB-KW"/>
</dbReference>
<name>A0A7C0Y796_9BACT</name>
<dbReference type="SUPFAM" id="SSF53474">
    <property type="entry name" value="alpha/beta-Hydrolases"/>
    <property type="match status" value="1"/>
</dbReference>
<evidence type="ECO:0000313" key="2">
    <source>
        <dbReference type="EMBL" id="HDD53554.1"/>
    </source>
</evidence>
<dbReference type="InterPro" id="IPR022742">
    <property type="entry name" value="Hydrolase_4"/>
</dbReference>